<proteinExistence type="inferred from homology"/>
<reference evidence="3 4" key="1">
    <citation type="journal article" date="2023" name="Microorganisms">
        <title>Thiorhodovibrio frisius and Trv. litoralis spp. nov., Two Novel Members from a Clade of Fastidious Purple Sulfur Bacteria That Exhibit Unique Red-Shifted Light-Harvesting Capabilities.</title>
        <authorList>
            <person name="Methner A."/>
            <person name="Kuzyk S.B."/>
            <person name="Petersen J."/>
            <person name="Bauer S."/>
            <person name="Brinkmann H."/>
            <person name="Sichau K."/>
            <person name="Wanner G."/>
            <person name="Wolf J."/>
            <person name="Neumann-Schaal M."/>
            <person name="Henke P."/>
            <person name="Tank M."/>
            <person name="Sproer C."/>
            <person name="Bunk B."/>
            <person name="Overmann J."/>
        </authorList>
    </citation>
    <scope>NUCLEOTIDE SEQUENCE [LARGE SCALE GENOMIC DNA]</scope>
    <source>
        <strain evidence="3 4">DSM 6702</strain>
    </source>
</reference>
<organism evidence="3 4">
    <name type="scientific">Thiorhodovibrio winogradskyi</name>
    <dbReference type="NCBI Taxonomy" id="77007"/>
    <lineage>
        <taxon>Bacteria</taxon>
        <taxon>Pseudomonadati</taxon>
        <taxon>Pseudomonadota</taxon>
        <taxon>Gammaproteobacteria</taxon>
        <taxon>Chromatiales</taxon>
        <taxon>Chromatiaceae</taxon>
        <taxon>Thiorhodovibrio</taxon>
    </lineage>
</organism>
<dbReference type="InterPro" id="IPR024930">
    <property type="entry name" value="Skp_dom_sf"/>
</dbReference>
<dbReference type="PANTHER" id="PTHR35089">
    <property type="entry name" value="CHAPERONE PROTEIN SKP"/>
    <property type="match status" value="1"/>
</dbReference>
<dbReference type="RefSeq" id="WP_328983823.1">
    <property type="nucleotide sequence ID" value="NZ_CP121472.1"/>
</dbReference>
<dbReference type="Proteomes" id="UP001432180">
    <property type="component" value="Chromosome"/>
</dbReference>
<dbReference type="EMBL" id="CP121472">
    <property type="protein sequence ID" value="WPL18028.1"/>
    <property type="molecule type" value="Genomic_DNA"/>
</dbReference>
<accession>A0ABZ0SCH9</accession>
<dbReference type="PANTHER" id="PTHR35089:SF1">
    <property type="entry name" value="CHAPERONE PROTEIN SKP"/>
    <property type="match status" value="1"/>
</dbReference>
<keyword evidence="2" id="KW-0732">Signal</keyword>
<dbReference type="Gene3D" id="3.30.910.20">
    <property type="entry name" value="Skp domain"/>
    <property type="match status" value="1"/>
</dbReference>
<dbReference type="Pfam" id="PF03938">
    <property type="entry name" value="OmpH"/>
    <property type="match status" value="1"/>
</dbReference>
<evidence type="ECO:0000313" key="4">
    <source>
        <dbReference type="Proteomes" id="UP001432180"/>
    </source>
</evidence>
<dbReference type="SMART" id="SM00935">
    <property type="entry name" value="OmpH"/>
    <property type="match status" value="1"/>
</dbReference>
<gene>
    <name evidence="3" type="primary">skp</name>
    <name evidence="3" type="ORF">Thiowin_03078</name>
</gene>
<keyword evidence="4" id="KW-1185">Reference proteome</keyword>
<dbReference type="InterPro" id="IPR005632">
    <property type="entry name" value="Chaperone_Skp"/>
</dbReference>
<name>A0ABZ0SCH9_9GAMM</name>
<evidence type="ECO:0000256" key="1">
    <source>
        <dbReference type="ARBA" id="ARBA00009091"/>
    </source>
</evidence>
<evidence type="ECO:0000313" key="3">
    <source>
        <dbReference type="EMBL" id="WPL18028.1"/>
    </source>
</evidence>
<comment type="similarity">
    <text evidence="1">Belongs to the Skp family.</text>
</comment>
<dbReference type="SUPFAM" id="SSF111384">
    <property type="entry name" value="OmpH-like"/>
    <property type="match status" value="1"/>
</dbReference>
<sequence>MEHLTVRRFGSVLFLVTLIHGVAWAESPYPGNSASLRIAIVDPNRIVEESPQYESARQVLTEELSERETTLLDQQEGIDRLQQRLERDAALMSEDELQRLQNDIRSRTRRLRYEKEELQADFALRKNELRTRLVKQVEEVVAQIAREKGIDLILTDGVVYFSERMDVSADIIERLKREFADR</sequence>
<evidence type="ECO:0000256" key="2">
    <source>
        <dbReference type="ARBA" id="ARBA00022729"/>
    </source>
</evidence>
<protein>
    <submittedName>
        <fullName evidence="3">Cationic 19 kDa outer membrane protein</fullName>
    </submittedName>
</protein>